<dbReference type="EMBL" id="JAQQAL010000025">
    <property type="protein sequence ID" value="MDC7227433.1"/>
    <property type="molecule type" value="Genomic_DNA"/>
</dbReference>
<dbReference type="Pfam" id="PF03960">
    <property type="entry name" value="ArsC"/>
    <property type="match status" value="1"/>
</dbReference>
<gene>
    <name evidence="3" type="ORF">PQJ61_11780</name>
</gene>
<comment type="similarity">
    <text evidence="1 2">Belongs to the ArsC family.</text>
</comment>
<comment type="caution">
    <text evidence="3">The sequence shown here is derived from an EMBL/GenBank/DDBJ whole genome shotgun (WGS) entry which is preliminary data.</text>
</comment>
<sequence>MGIQIIGTKKCRETQKTERYFKERGWPYHFVDLNQRSLSSGELAAIVTAIGAEELIDTESKVYKRKGMAYMEFDPVEEIEENPALMKTPVVRDGRKAVLGYNPDEWKEVHGLSK</sequence>
<dbReference type="PANTHER" id="PTHR30041:SF8">
    <property type="entry name" value="PROTEIN YFFB"/>
    <property type="match status" value="1"/>
</dbReference>
<dbReference type="AlphaFoldDB" id="A0AAJ1MJG8"/>
<organism evidence="3 4">
    <name type="scientific">Candidatus Thalassospirochaeta sargassi</name>
    <dbReference type="NCBI Taxonomy" id="3119039"/>
    <lineage>
        <taxon>Bacteria</taxon>
        <taxon>Pseudomonadati</taxon>
        <taxon>Spirochaetota</taxon>
        <taxon>Spirochaetia</taxon>
        <taxon>Spirochaetales</taxon>
        <taxon>Spirochaetaceae</taxon>
        <taxon>Candidatus Thalassospirochaeta</taxon>
    </lineage>
</organism>
<evidence type="ECO:0000313" key="3">
    <source>
        <dbReference type="EMBL" id="MDC7227433.1"/>
    </source>
</evidence>
<evidence type="ECO:0000313" key="4">
    <source>
        <dbReference type="Proteomes" id="UP001221217"/>
    </source>
</evidence>
<protein>
    <submittedName>
        <fullName evidence="3">Glutaredoxin</fullName>
    </submittedName>
</protein>
<dbReference type="SUPFAM" id="SSF52833">
    <property type="entry name" value="Thioredoxin-like"/>
    <property type="match status" value="1"/>
</dbReference>
<proteinExistence type="inferred from homology"/>
<dbReference type="PROSITE" id="PS51353">
    <property type="entry name" value="ARSC"/>
    <property type="match status" value="1"/>
</dbReference>
<evidence type="ECO:0000256" key="1">
    <source>
        <dbReference type="ARBA" id="ARBA00007198"/>
    </source>
</evidence>
<dbReference type="InterPro" id="IPR006660">
    <property type="entry name" value="Arsenate_reductase-like"/>
</dbReference>
<dbReference type="InterPro" id="IPR036249">
    <property type="entry name" value="Thioredoxin-like_sf"/>
</dbReference>
<dbReference type="Proteomes" id="UP001221217">
    <property type="component" value="Unassembled WGS sequence"/>
</dbReference>
<accession>A0AAJ1MJG8</accession>
<dbReference type="PANTHER" id="PTHR30041">
    <property type="entry name" value="ARSENATE REDUCTASE"/>
    <property type="match status" value="1"/>
</dbReference>
<reference evidence="3 4" key="1">
    <citation type="submission" date="2022-12" db="EMBL/GenBank/DDBJ databases">
        <title>Metagenome assembled genome from gulf of manar.</title>
        <authorList>
            <person name="Kohli P."/>
            <person name="Pk S."/>
            <person name="Venkata Ramana C."/>
            <person name="Sasikala C."/>
        </authorList>
    </citation>
    <scope>NUCLEOTIDE SEQUENCE [LARGE SCALE GENOMIC DNA]</scope>
    <source>
        <strain evidence="3">JB008</strain>
    </source>
</reference>
<dbReference type="Gene3D" id="3.40.30.10">
    <property type="entry name" value="Glutaredoxin"/>
    <property type="match status" value="1"/>
</dbReference>
<evidence type="ECO:0000256" key="2">
    <source>
        <dbReference type="PROSITE-ProRule" id="PRU01282"/>
    </source>
</evidence>
<name>A0AAJ1MJG8_9SPIO</name>